<accession>A0ABT1VXU9</accession>
<keyword evidence="2" id="KW-1185">Reference proteome</keyword>
<dbReference type="PANTHER" id="PTHR17985">
    <property type="entry name" value="SER/THR-RICH PROTEIN T10 IN DGCR REGION"/>
    <property type="match status" value="1"/>
</dbReference>
<sequence length="249" mass="26822">MCTVILSTNPGHPWPLFIAANRDERLDRRWEPPGRHWPEHPEVVGGLDSLGGGTWLAVSDRGVAAGVLNRVGSLGPAPGKRSRGELPLIALAEPDAESAMRAVTALDAGRWRSFNMVVADRERAYYIRGLGYGHPEAALLEPGTHMIATAEPDDMTIPRIARHLPRFQSAALPQPPDWRSWTALLADRSLPAGSELNIPPRSGFGTTSSSVLALPADPTEAPQWVFSSGAPDRHPFNAVPMNSMEIAAA</sequence>
<evidence type="ECO:0000313" key="2">
    <source>
        <dbReference type="Proteomes" id="UP001524547"/>
    </source>
</evidence>
<proteinExistence type="predicted"/>
<protein>
    <submittedName>
        <fullName evidence="1">NRDE family protein</fullName>
    </submittedName>
</protein>
<dbReference type="EMBL" id="JAMZEJ010000005">
    <property type="protein sequence ID" value="MCQ8241178.1"/>
    <property type="molecule type" value="Genomic_DNA"/>
</dbReference>
<organism evidence="1 2">
    <name type="scientific">Rhizosaccharibacter radicis</name>
    <dbReference type="NCBI Taxonomy" id="2782605"/>
    <lineage>
        <taxon>Bacteria</taxon>
        <taxon>Pseudomonadati</taxon>
        <taxon>Pseudomonadota</taxon>
        <taxon>Alphaproteobacteria</taxon>
        <taxon>Acetobacterales</taxon>
        <taxon>Acetobacteraceae</taxon>
        <taxon>Rhizosaccharibacter</taxon>
    </lineage>
</organism>
<gene>
    <name evidence="1" type="ORF">NFI88_10040</name>
</gene>
<reference evidence="1 2" key="1">
    <citation type="submission" date="2022-06" db="EMBL/GenBank/DDBJ databases">
        <title>Rhizosaccharibacter gen. nov. sp. nov. KSS12, endophytic bacteria isolated from sugarcane.</title>
        <authorList>
            <person name="Pitiwittayakul N."/>
        </authorList>
    </citation>
    <scope>NUCLEOTIDE SEQUENCE [LARGE SCALE GENOMIC DNA]</scope>
    <source>
        <strain evidence="1 2">KSS12</strain>
    </source>
</reference>
<dbReference type="InterPro" id="IPR008551">
    <property type="entry name" value="TANGO2"/>
</dbReference>
<dbReference type="Pfam" id="PF05742">
    <property type="entry name" value="TANGO2"/>
    <property type="match status" value="1"/>
</dbReference>
<evidence type="ECO:0000313" key="1">
    <source>
        <dbReference type="EMBL" id="MCQ8241178.1"/>
    </source>
</evidence>
<dbReference type="RefSeq" id="WP_422919914.1">
    <property type="nucleotide sequence ID" value="NZ_JAMZEJ010000005.1"/>
</dbReference>
<dbReference type="Proteomes" id="UP001524547">
    <property type="component" value="Unassembled WGS sequence"/>
</dbReference>
<dbReference type="PANTHER" id="PTHR17985:SF8">
    <property type="entry name" value="TRANSPORT AND GOLGI ORGANIZATION PROTEIN 2 HOMOLOG"/>
    <property type="match status" value="1"/>
</dbReference>
<comment type="caution">
    <text evidence="1">The sequence shown here is derived from an EMBL/GenBank/DDBJ whole genome shotgun (WGS) entry which is preliminary data.</text>
</comment>
<name>A0ABT1VXU9_9PROT</name>